<keyword evidence="3" id="KW-1185">Reference proteome</keyword>
<sequence length="179" mass="19023">MKIIDSKGRLFGKVSILDLGAAGVILLAVAGIFFFPGTSVIPGVAQSNVKSIEVEVLVRGLSAGDFDGLLAEFQEDKQASIVIRNQPAGTVEILDTERLPRTTPVPQPDGTVKALPDPRPEVALIHDMVLTFGSQAQVTSAGVVIEGTKKLKIGTPIRLEGRTYDFNGSVITIRTDVET</sequence>
<evidence type="ECO:0000256" key="1">
    <source>
        <dbReference type="SAM" id="Phobius"/>
    </source>
</evidence>
<keyword evidence="1" id="KW-1133">Transmembrane helix</keyword>
<keyword evidence="1" id="KW-0472">Membrane</keyword>
<feature type="transmembrane region" description="Helical" evidence="1">
    <location>
        <begin position="16"/>
        <end position="35"/>
    </location>
</feature>
<accession>A0A563VV79</accession>
<dbReference type="Proteomes" id="UP000320055">
    <property type="component" value="Unassembled WGS sequence"/>
</dbReference>
<dbReference type="Pfam" id="PF14221">
    <property type="entry name" value="DUF4330"/>
    <property type="match status" value="1"/>
</dbReference>
<gene>
    <name evidence="2" type="ORF">H1P_3240009</name>
</gene>
<dbReference type="AlphaFoldDB" id="A0A563VV79"/>
<dbReference type="InterPro" id="IPR025480">
    <property type="entry name" value="DUF4330"/>
</dbReference>
<reference evidence="2 3" key="1">
    <citation type="submission" date="2019-01" db="EMBL/GenBank/DDBJ databases">
        <authorList>
            <person name="Brito A."/>
        </authorList>
    </citation>
    <scope>NUCLEOTIDE SEQUENCE [LARGE SCALE GENOMIC DNA]</scope>
    <source>
        <strain evidence="2">1</strain>
    </source>
</reference>
<protein>
    <recommendedName>
        <fullName evidence="4">Pyruvate/2-oxoglutarate dehydrogenase complex,dihydrolipoamide dehydrogenase (E3) component</fullName>
    </recommendedName>
</protein>
<evidence type="ECO:0008006" key="4">
    <source>
        <dbReference type="Google" id="ProtNLM"/>
    </source>
</evidence>
<evidence type="ECO:0000313" key="2">
    <source>
        <dbReference type="EMBL" id="VEP15307.1"/>
    </source>
</evidence>
<dbReference type="OrthoDB" id="516203at2"/>
<dbReference type="EMBL" id="CAACVJ010000251">
    <property type="protein sequence ID" value="VEP15307.1"/>
    <property type="molecule type" value="Genomic_DNA"/>
</dbReference>
<proteinExistence type="predicted"/>
<keyword evidence="1" id="KW-0812">Transmembrane</keyword>
<name>A0A563VV79_9CYAN</name>
<evidence type="ECO:0000313" key="3">
    <source>
        <dbReference type="Proteomes" id="UP000320055"/>
    </source>
</evidence>
<dbReference type="RefSeq" id="WP_144874059.1">
    <property type="nucleotide sequence ID" value="NZ_LR214061.1"/>
</dbReference>
<organism evidence="2 3">
    <name type="scientific">Hyella patelloides LEGE 07179</name>
    <dbReference type="NCBI Taxonomy" id="945734"/>
    <lineage>
        <taxon>Bacteria</taxon>
        <taxon>Bacillati</taxon>
        <taxon>Cyanobacteriota</taxon>
        <taxon>Cyanophyceae</taxon>
        <taxon>Pleurocapsales</taxon>
        <taxon>Hyellaceae</taxon>
        <taxon>Hyella</taxon>
    </lineage>
</organism>